<evidence type="ECO:0000313" key="6">
    <source>
        <dbReference type="EMBL" id="NNU61906.1"/>
    </source>
</evidence>
<organism evidence="6 7">
    <name type="scientific">Ochrobactrum soli</name>
    <dbReference type="NCBI Taxonomy" id="2448455"/>
    <lineage>
        <taxon>Bacteria</taxon>
        <taxon>Pseudomonadati</taxon>
        <taxon>Pseudomonadota</taxon>
        <taxon>Alphaproteobacteria</taxon>
        <taxon>Hyphomicrobiales</taxon>
        <taxon>Brucellaceae</taxon>
        <taxon>Brucella/Ochrobactrum group</taxon>
        <taxon>Ochrobactrum</taxon>
    </lineage>
</organism>
<evidence type="ECO:0000256" key="2">
    <source>
        <dbReference type="ARBA" id="ARBA00022801"/>
    </source>
</evidence>
<accession>A0A849KX02</accession>
<keyword evidence="7" id="KW-1185">Reference proteome</keyword>
<name>A0A849KX02_9HYPH</name>
<feature type="signal peptide" evidence="5">
    <location>
        <begin position="1"/>
        <end position="35"/>
    </location>
</feature>
<comment type="caution">
    <text evidence="6">The sequence shown here is derived from an EMBL/GenBank/DDBJ whole genome shotgun (WGS) entry which is preliminary data.</text>
</comment>
<evidence type="ECO:0000256" key="4">
    <source>
        <dbReference type="RuleBase" id="RU003690"/>
    </source>
</evidence>
<dbReference type="PANTHER" id="PTHR10353">
    <property type="entry name" value="GLYCOSYL HYDROLASE"/>
    <property type="match status" value="1"/>
</dbReference>
<dbReference type="PANTHER" id="PTHR10353:SF36">
    <property type="entry name" value="LP05116P"/>
    <property type="match status" value="1"/>
</dbReference>
<evidence type="ECO:0000256" key="5">
    <source>
        <dbReference type="SAM" id="SignalP"/>
    </source>
</evidence>
<dbReference type="InterPro" id="IPR001360">
    <property type="entry name" value="Glyco_hydro_1"/>
</dbReference>
<comment type="similarity">
    <text evidence="1 4">Belongs to the glycosyl hydrolase 1 family.</text>
</comment>
<dbReference type="Gene3D" id="3.20.20.80">
    <property type="entry name" value="Glycosidases"/>
    <property type="match status" value="1"/>
</dbReference>
<keyword evidence="3" id="KW-0326">Glycosidase</keyword>
<reference evidence="6 7" key="1">
    <citation type="submission" date="2020-05" db="EMBL/GenBank/DDBJ databases">
        <title>Draft Genome Sequence of Ochrobactrum soli Isolated from Stable Fly Gut.</title>
        <authorList>
            <person name="Pileggi M.T."/>
            <person name="Vazhakkala L.J."/>
            <person name="Wong C.N."/>
        </authorList>
    </citation>
    <scope>NUCLEOTIDE SEQUENCE [LARGE SCALE GENOMIC DNA]</scope>
    <source>
        <strain evidence="6 7">MTP-C0764</strain>
    </source>
</reference>
<dbReference type="InterPro" id="IPR017853">
    <property type="entry name" value="GH"/>
</dbReference>
<dbReference type="GO" id="GO:0005975">
    <property type="term" value="P:carbohydrate metabolic process"/>
    <property type="evidence" value="ECO:0007669"/>
    <property type="project" value="InterPro"/>
</dbReference>
<keyword evidence="2 6" id="KW-0378">Hydrolase</keyword>
<dbReference type="SUPFAM" id="SSF51445">
    <property type="entry name" value="(Trans)glycosidases"/>
    <property type="match status" value="1"/>
</dbReference>
<feature type="chain" id="PRO_5032349534" evidence="5">
    <location>
        <begin position="36"/>
        <end position="472"/>
    </location>
</feature>
<proteinExistence type="inferred from homology"/>
<gene>
    <name evidence="6" type="ORF">HKX02_16855</name>
</gene>
<dbReference type="PRINTS" id="PR00131">
    <property type="entry name" value="GLHYDRLASE1"/>
</dbReference>
<dbReference type="RefSeq" id="WP_171318597.1">
    <property type="nucleotide sequence ID" value="NZ_JABFCY010000011.1"/>
</dbReference>
<sequence length="472" mass="52907">MDHELTSRLSFSRRSFLKVAAASAATALAPEIAFAEDKTFPAGFKWGVASAAAQAESRAGRGRSNWDVFADISGRIRDGSTNVKNTQFETRYGEEFALLSQAGLNTFRFSFYWSRIQPEGPGAPSAAALDLYDRMIDEMLRLGLDPMATILHFENPIWAGDFRNREIIQYATDYTEIITRRFGDRIKLWIAMNEPGTVSTFGYGSGRFAPGYISLRAMGDAIHHQNVAQGLIIAAARANLPKDAKVGTTLNLQTVRSKSNYPEDEKIVRTMDAYWNTAYLDPLFGQEYPAEVHALVAPVVQPGDMEIIAAKPDFLGVNYYSRFYVKAEPHTPLGFVQDTPPDNLKLTKYLPYEPDGFSETLLRVHNGYGAPDIYVTEFGFPVDEPNTVVNGVVEDTTRIEFIKGYVEEAYKAMQKGVNLKGLVYWSSTDNWEWNEGFAKNFGLIKVDPTTEKRWPKRSLEYFGKCCKTNSIV</sequence>
<keyword evidence="5" id="KW-0732">Signal</keyword>
<evidence type="ECO:0000256" key="3">
    <source>
        <dbReference type="ARBA" id="ARBA00023295"/>
    </source>
</evidence>
<dbReference type="Pfam" id="PF00232">
    <property type="entry name" value="Glyco_hydro_1"/>
    <property type="match status" value="1"/>
</dbReference>
<evidence type="ECO:0000256" key="1">
    <source>
        <dbReference type="ARBA" id="ARBA00010838"/>
    </source>
</evidence>
<dbReference type="EMBL" id="JABFCY010000011">
    <property type="protein sequence ID" value="NNU61906.1"/>
    <property type="molecule type" value="Genomic_DNA"/>
</dbReference>
<dbReference type="Proteomes" id="UP000574931">
    <property type="component" value="Unassembled WGS sequence"/>
</dbReference>
<dbReference type="GO" id="GO:0008422">
    <property type="term" value="F:beta-glucosidase activity"/>
    <property type="evidence" value="ECO:0007669"/>
    <property type="project" value="TreeGrafter"/>
</dbReference>
<evidence type="ECO:0000313" key="7">
    <source>
        <dbReference type="Proteomes" id="UP000574931"/>
    </source>
</evidence>
<dbReference type="AlphaFoldDB" id="A0A849KX02"/>
<protein>
    <submittedName>
        <fullName evidence="6">Family 1 glycosylhydrolase</fullName>
    </submittedName>
</protein>
<dbReference type="PROSITE" id="PS51318">
    <property type="entry name" value="TAT"/>
    <property type="match status" value="1"/>
</dbReference>
<dbReference type="InterPro" id="IPR006311">
    <property type="entry name" value="TAT_signal"/>
</dbReference>